<evidence type="ECO:0000313" key="14">
    <source>
        <dbReference type="EMBL" id="RCX21725.1"/>
    </source>
</evidence>
<keyword evidence="8 13" id="KW-0812">Transmembrane</keyword>
<organism evidence="14 15">
    <name type="scientific">Fontibacillus phaseoli</name>
    <dbReference type="NCBI Taxonomy" id="1416533"/>
    <lineage>
        <taxon>Bacteria</taxon>
        <taxon>Bacillati</taxon>
        <taxon>Bacillota</taxon>
        <taxon>Bacilli</taxon>
        <taxon>Bacillales</taxon>
        <taxon>Paenibacillaceae</taxon>
        <taxon>Fontibacillus</taxon>
    </lineage>
</organism>
<dbReference type="InterPro" id="IPR002528">
    <property type="entry name" value="MATE_fam"/>
</dbReference>
<dbReference type="InterPro" id="IPR048279">
    <property type="entry name" value="MdtK-like"/>
</dbReference>
<evidence type="ECO:0000256" key="3">
    <source>
        <dbReference type="ARBA" id="ARBA00010199"/>
    </source>
</evidence>
<dbReference type="PANTHER" id="PTHR43298:SF2">
    <property type="entry name" value="FMN_FAD EXPORTER YEEO-RELATED"/>
    <property type="match status" value="1"/>
</dbReference>
<comment type="subcellular location">
    <subcellularLocation>
        <location evidence="2">Cell membrane</location>
        <topology evidence="2">Multi-pass membrane protein</topology>
    </subcellularLocation>
</comment>
<evidence type="ECO:0000256" key="8">
    <source>
        <dbReference type="ARBA" id="ARBA00022692"/>
    </source>
</evidence>
<evidence type="ECO:0000313" key="15">
    <source>
        <dbReference type="Proteomes" id="UP000253090"/>
    </source>
</evidence>
<feature type="transmembrane region" description="Helical" evidence="13">
    <location>
        <begin position="353"/>
        <end position="370"/>
    </location>
</feature>
<feature type="transmembrane region" description="Helical" evidence="13">
    <location>
        <begin position="286"/>
        <end position="307"/>
    </location>
</feature>
<dbReference type="GO" id="GO:0005886">
    <property type="term" value="C:plasma membrane"/>
    <property type="evidence" value="ECO:0007669"/>
    <property type="project" value="UniProtKB-SubCell"/>
</dbReference>
<feature type="transmembrane region" description="Helical" evidence="13">
    <location>
        <begin position="12"/>
        <end position="34"/>
    </location>
</feature>
<feature type="transmembrane region" description="Helical" evidence="13">
    <location>
        <begin position="391"/>
        <end position="412"/>
    </location>
</feature>
<evidence type="ECO:0000256" key="9">
    <source>
        <dbReference type="ARBA" id="ARBA00022989"/>
    </source>
</evidence>
<evidence type="ECO:0000256" key="1">
    <source>
        <dbReference type="ARBA" id="ARBA00003408"/>
    </source>
</evidence>
<dbReference type="Pfam" id="PF01554">
    <property type="entry name" value="MatE"/>
    <property type="match status" value="2"/>
</dbReference>
<dbReference type="PANTHER" id="PTHR43298">
    <property type="entry name" value="MULTIDRUG RESISTANCE PROTEIN NORM-RELATED"/>
    <property type="match status" value="1"/>
</dbReference>
<dbReference type="EMBL" id="QPJW01000002">
    <property type="protein sequence ID" value="RCX21725.1"/>
    <property type="molecule type" value="Genomic_DNA"/>
</dbReference>
<dbReference type="AlphaFoldDB" id="A0A369BKR8"/>
<evidence type="ECO:0000256" key="6">
    <source>
        <dbReference type="ARBA" id="ARBA00022449"/>
    </source>
</evidence>
<evidence type="ECO:0000256" key="4">
    <source>
        <dbReference type="ARBA" id="ARBA00020268"/>
    </source>
</evidence>
<comment type="similarity">
    <text evidence="3">Belongs to the multi antimicrobial extrusion (MATE) (TC 2.A.66.1) family.</text>
</comment>
<keyword evidence="9 13" id="KW-1133">Transmembrane helix</keyword>
<evidence type="ECO:0000256" key="7">
    <source>
        <dbReference type="ARBA" id="ARBA00022475"/>
    </source>
</evidence>
<gene>
    <name evidence="14" type="ORF">DFP94_102482</name>
</gene>
<feature type="transmembrane region" description="Helical" evidence="13">
    <location>
        <begin position="95"/>
        <end position="117"/>
    </location>
</feature>
<dbReference type="CDD" id="cd13131">
    <property type="entry name" value="MATE_NorM_like"/>
    <property type="match status" value="1"/>
</dbReference>
<name>A0A369BKR8_9BACL</name>
<comment type="function">
    <text evidence="1">Multidrug efflux pump.</text>
</comment>
<keyword evidence="7" id="KW-1003">Cell membrane</keyword>
<protein>
    <recommendedName>
        <fullName evidence="4">Probable multidrug resistance protein NorM</fullName>
    </recommendedName>
    <alternativeName>
        <fullName evidence="12">Multidrug-efflux transporter</fullName>
    </alternativeName>
</protein>
<dbReference type="GO" id="GO:0015297">
    <property type="term" value="F:antiporter activity"/>
    <property type="evidence" value="ECO:0007669"/>
    <property type="project" value="UniProtKB-KW"/>
</dbReference>
<dbReference type="PIRSF" id="PIRSF006603">
    <property type="entry name" value="DinF"/>
    <property type="match status" value="1"/>
</dbReference>
<dbReference type="InterPro" id="IPR050222">
    <property type="entry name" value="MATE_MdtK"/>
</dbReference>
<evidence type="ECO:0000256" key="11">
    <source>
        <dbReference type="ARBA" id="ARBA00023136"/>
    </source>
</evidence>
<dbReference type="NCBIfam" id="TIGR00797">
    <property type="entry name" value="matE"/>
    <property type="match status" value="1"/>
</dbReference>
<feature type="transmembrane region" description="Helical" evidence="13">
    <location>
        <begin position="418"/>
        <end position="440"/>
    </location>
</feature>
<feature type="transmembrane region" description="Helical" evidence="13">
    <location>
        <begin position="244"/>
        <end position="266"/>
    </location>
</feature>
<dbReference type="GO" id="GO:0042910">
    <property type="term" value="F:xenobiotic transmembrane transporter activity"/>
    <property type="evidence" value="ECO:0007669"/>
    <property type="project" value="InterPro"/>
</dbReference>
<feature type="transmembrane region" description="Helical" evidence="13">
    <location>
        <begin position="162"/>
        <end position="182"/>
    </location>
</feature>
<dbReference type="Proteomes" id="UP000253090">
    <property type="component" value="Unassembled WGS sequence"/>
</dbReference>
<keyword evidence="5" id="KW-0813">Transport</keyword>
<feature type="transmembrane region" description="Helical" evidence="13">
    <location>
        <begin position="129"/>
        <end position="150"/>
    </location>
</feature>
<evidence type="ECO:0000256" key="13">
    <source>
        <dbReference type="SAM" id="Phobius"/>
    </source>
</evidence>
<feature type="transmembrane region" description="Helical" evidence="13">
    <location>
        <begin position="54"/>
        <end position="75"/>
    </location>
</feature>
<evidence type="ECO:0000256" key="2">
    <source>
        <dbReference type="ARBA" id="ARBA00004651"/>
    </source>
</evidence>
<keyword evidence="11 13" id="KW-0472">Membrane</keyword>
<dbReference type="OrthoDB" id="9780160at2"/>
<keyword evidence="15" id="KW-1185">Reference proteome</keyword>
<keyword evidence="6" id="KW-0050">Antiport</keyword>
<evidence type="ECO:0000256" key="5">
    <source>
        <dbReference type="ARBA" id="ARBA00022448"/>
    </source>
</evidence>
<dbReference type="RefSeq" id="WP_114496270.1">
    <property type="nucleotide sequence ID" value="NZ_QPJW01000002.1"/>
</dbReference>
<dbReference type="GO" id="GO:0006811">
    <property type="term" value="P:monoatomic ion transport"/>
    <property type="evidence" value="ECO:0007669"/>
    <property type="project" value="UniProtKB-KW"/>
</dbReference>
<evidence type="ECO:0000256" key="12">
    <source>
        <dbReference type="ARBA" id="ARBA00031636"/>
    </source>
</evidence>
<evidence type="ECO:0000256" key="10">
    <source>
        <dbReference type="ARBA" id="ARBA00023065"/>
    </source>
</evidence>
<reference evidence="14 15" key="1">
    <citation type="submission" date="2018-07" db="EMBL/GenBank/DDBJ databases">
        <title>Genomic Encyclopedia of Type Strains, Phase III (KMG-III): the genomes of soil and plant-associated and newly described type strains.</title>
        <authorList>
            <person name="Whitman W."/>
        </authorList>
    </citation>
    <scope>NUCLEOTIDE SEQUENCE [LARGE SCALE GENOMIC DNA]</scope>
    <source>
        <strain evidence="14 15">CECT 8333</strain>
    </source>
</reference>
<feature type="transmembrane region" description="Helical" evidence="13">
    <location>
        <begin position="319"/>
        <end position="341"/>
    </location>
</feature>
<accession>A0A369BKR8</accession>
<comment type="caution">
    <text evidence="14">The sequence shown here is derived from an EMBL/GenBank/DDBJ whole genome shotgun (WGS) entry which is preliminary data.</text>
</comment>
<proteinExistence type="inferred from homology"/>
<feature type="transmembrane region" description="Helical" evidence="13">
    <location>
        <begin position="194"/>
        <end position="215"/>
    </location>
</feature>
<keyword evidence="10" id="KW-0406">Ion transport</keyword>
<sequence>MKETETLKQKYIQFLKILLPILVTQVTMSLMTFFDTMMSGHASPADLAGAAIGSSIWIPVQTGLSGILMGITPIVSQLDGGGQQNKVGYHVMQALWLAFAVSIVVLVVGGLVISPMLGSMQLEPKVHHIAFYFLVSISTGVLPLFGYIVIRSFIDSLGQTRISMLITLVSLPLNIGAGYLLIFGKLGFPRLGGIGSGIATAFTYWCIFLLALWIAHKAEPFAGYGIFRKFHRISLSKWKELMKIGVPIGFAIFFETAVFAAVTLLMSRFDTLTIAAHQAANNFASTLYMIPLSICLALTILVGFEVGAGRQKDARQYGILGVSTAVALSLLTAIILMLFRRGVAGLYSSEEDVIALITHFLVYAIFFQISDAIATPIQGVLRGYKDVNPGFWISLLAYWIIGLPLGYVLANFTDQGPYGYWIGLITGLGVAAILLLRRLLRRLFVIQKRMERSGRAVAGNSQT</sequence>